<reference evidence="2 3" key="1">
    <citation type="submission" date="2014-04" db="EMBL/GenBank/DDBJ databases">
        <authorList>
            <consortium name="DOE Joint Genome Institute"/>
            <person name="Kuo A."/>
            <person name="Kohler A."/>
            <person name="Nagy L.G."/>
            <person name="Floudas D."/>
            <person name="Copeland A."/>
            <person name="Barry K.W."/>
            <person name="Cichocki N."/>
            <person name="Veneault-Fourrey C."/>
            <person name="LaButti K."/>
            <person name="Lindquist E.A."/>
            <person name="Lipzen A."/>
            <person name="Lundell T."/>
            <person name="Morin E."/>
            <person name="Murat C."/>
            <person name="Sun H."/>
            <person name="Tunlid A."/>
            <person name="Henrissat B."/>
            <person name="Grigoriev I.V."/>
            <person name="Hibbett D.S."/>
            <person name="Martin F."/>
            <person name="Nordberg H.P."/>
            <person name="Cantor M.N."/>
            <person name="Hua S.X."/>
        </authorList>
    </citation>
    <scope>NUCLEOTIDE SEQUENCE [LARGE SCALE GENOMIC DNA]</scope>
    <source>
        <strain evidence="2 3">Foug A</strain>
    </source>
</reference>
<feature type="region of interest" description="Disordered" evidence="1">
    <location>
        <begin position="23"/>
        <end position="54"/>
    </location>
</feature>
<feature type="compositionally biased region" description="Polar residues" evidence="1">
    <location>
        <begin position="42"/>
        <end position="54"/>
    </location>
</feature>
<name>A0A0C3A1Z3_9AGAM</name>
<gene>
    <name evidence="2" type="ORF">SCLCIDRAFT_1209769</name>
</gene>
<evidence type="ECO:0000256" key="1">
    <source>
        <dbReference type="SAM" id="MobiDB-lite"/>
    </source>
</evidence>
<keyword evidence="3" id="KW-1185">Reference proteome</keyword>
<dbReference type="Proteomes" id="UP000053989">
    <property type="component" value="Unassembled WGS sequence"/>
</dbReference>
<protein>
    <submittedName>
        <fullName evidence="2">Uncharacterized protein</fullName>
    </submittedName>
</protein>
<sequence length="54" mass="5829">MTRNKPGGIVGCKKSDACLPNLIPVQRNDPDPSPLLERTGTTKHIGSSLEWANN</sequence>
<accession>A0A0C3A1Z3</accession>
<dbReference type="AlphaFoldDB" id="A0A0C3A1Z3"/>
<dbReference type="EMBL" id="KN822011">
    <property type="protein sequence ID" value="KIM67668.1"/>
    <property type="molecule type" value="Genomic_DNA"/>
</dbReference>
<evidence type="ECO:0000313" key="3">
    <source>
        <dbReference type="Proteomes" id="UP000053989"/>
    </source>
</evidence>
<organism evidence="2 3">
    <name type="scientific">Scleroderma citrinum Foug A</name>
    <dbReference type="NCBI Taxonomy" id="1036808"/>
    <lineage>
        <taxon>Eukaryota</taxon>
        <taxon>Fungi</taxon>
        <taxon>Dikarya</taxon>
        <taxon>Basidiomycota</taxon>
        <taxon>Agaricomycotina</taxon>
        <taxon>Agaricomycetes</taxon>
        <taxon>Agaricomycetidae</taxon>
        <taxon>Boletales</taxon>
        <taxon>Sclerodermatineae</taxon>
        <taxon>Sclerodermataceae</taxon>
        <taxon>Scleroderma</taxon>
    </lineage>
</organism>
<reference evidence="3" key="2">
    <citation type="submission" date="2015-01" db="EMBL/GenBank/DDBJ databases">
        <title>Evolutionary Origins and Diversification of the Mycorrhizal Mutualists.</title>
        <authorList>
            <consortium name="DOE Joint Genome Institute"/>
            <consortium name="Mycorrhizal Genomics Consortium"/>
            <person name="Kohler A."/>
            <person name="Kuo A."/>
            <person name="Nagy L.G."/>
            <person name="Floudas D."/>
            <person name="Copeland A."/>
            <person name="Barry K.W."/>
            <person name="Cichocki N."/>
            <person name="Veneault-Fourrey C."/>
            <person name="LaButti K."/>
            <person name="Lindquist E.A."/>
            <person name="Lipzen A."/>
            <person name="Lundell T."/>
            <person name="Morin E."/>
            <person name="Murat C."/>
            <person name="Riley R."/>
            <person name="Ohm R."/>
            <person name="Sun H."/>
            <person name="Tunlid A."/>
            <person name="Henrissat B."/>
            <person name="Grigoriev I.V."/>
            <person name="Hibbett D.S."/>
            <person name="Martin F."/>
        </authorList>
    </citation>
    <scope>NUCLEOTIDE SEQUENCE [LARGE SCALE GENOMIC DNA]</scope>
    <source>
        <strain evidence="3">Foug A</strain>
    </source>
</reference>
<evidence type="ECO:0000313" key="2">
    <source>
        <dbReference type="EMBL" id="KIM67668.1"/>
    </source>
</evidence>
<dbReference type="HOGENOM" id="CLU_3051765_0_0_1"/>
<proteinExistence type="predicted"/>
<dbReference type="InParanoid" id="A0A0C3A1Z3"/>